<sequence>MKVKKSDDKLCGSRSHREENKTLKQQHPAVDNLLSSSNDLRPVTGGRRAEQSRTVDVFTLSASARELRWTATNCARLPTSSDGVLVQPFALVKMSPAEASNAIQKIVERNFDRTSMSEYSENFDSDSLYGLDDTPIHSNPEHFPVLTDSFPAARKLSSSFLHSANNSLPRYIALLPLSSLG</sequence>
<gene>
    <name evidence="2" type="ORF">PCANC_21122</name>
</gene>
<dbReference type="EMBL" id="PGCJ01001056">
    <property type="protein sequence ID" value="PLW10530.1"/>
    <property type="molecule type" value="Genomic_DNA"/>
</dbReference>
<accession>A0A2N5SB98</accession>
<keyword evidence="3" id="KW-1185">Reference proteome</keyword>
<feature type="region of interest" description="Disordered" evidence="1">
    <location>
        <begin position="1"/>
        <end position="49"/>
    </location>
</feature>
<evidence type="ECO:0000313" key="2">
    <source>
        <dbReference type="EMBL" id="PLW10530.1"/>
    </source>
</evidence>
<dbReference type="Proteomes" id="UP000235388">
    <property type="component" value="Unassembled WGS sequence"/>
</dbReference>
<evidence type="ECO:0000313" key="3">
    <source>
        <dbReference type="Proteomes" id="UP000235388"/>
    </source>
</evidence>
<organism evidence="2 3">
    <name type="scientific">Puccinia coronata f. sp. avenae</name>
    <dbReference type="NCBI Taxonomy" id="200324"/>
    <lineage>
        <taxon>Eukaryota</taxon>
        <taxon>Fungi</taxon>
        <taxon>Dikarya</taxon>
        <taxon>Basidiomycota</taxon>
        <taxon>Pucciniomycotina</taxon>
        <taxon>Pucciniomycetes</taxon>
        <taxon>Pucciniales</taxon>
        <taxon>Pucciniaceae</taxon>
        <taxon>Puccinia</taxon>
    </lineage>
</organism>
<name>A0A2N5SB98_9BASI</name>
<feature type="compositionally biased region" description="Basic and acidic residues" evidence="1">
    <location>
        <begin position="1"/>
        <end position="22"/>
    </location>
</feature>
<dbReference type="AlphaFoldDB" id="A0A2N5SB98"/>
<comment type="caution">
    <text evidence="2">The sequence shown here is derived from an EMBL/GenBank/DDBJ whole genome shotgun (WGS) entry which is preliminary data.</text>
</comment>
<evidence type="ECO:0000256" key="1">
    <source>
        <dbReference type="SAM" id="MobiDB-lite"/>
    </source>
</evidence>
<reference evidence="2 3" key="1">
    <citation type="submission" date="2017-11" db="EMBL/GenBank/DDBJ databases">
        <title>De novo assembly and phasing of dikaryotic genomes from two isolates of Puccinia coronata f. sp. avenae, the causal agent of oat crown rust.</title>
        <authorList>
            <person name="Miller M.E."/>
            <person name="Zhang Y."/>
            <person name="Omidvar V."/>
            <person name="Sperschneider J."/>
            <person name="Schwessinger B."/>
            <person name="Raley C."/>
            <person name="Palmer J.M."/>
            <person name="Garnica D."/>
            <person name="Upadhyaya N."/>
            <person name="Rathjen J."/>
            <person name="Taylor J.M."/>
            <person name="Park R.F."/>
            <person name="Dodds P.N."/>
            <person name="Hirsch C.D."/>
            <person name="Kianian S.F."/>
            <person name="Figueroa M."/>
        </authorList>
    </citation>
    <scope>NUCLEOTIDE SEQUENCE [LARGE SCALE GENOMIC DNA]</scope>
    <source>
        <strain evidence="2">12NC29</strain>
    </source>
</reference>
<protein>
    <submittedName>
        <fullName evidence="2">Uncharacterized protein</fullName>
    </submittedName>
</protein>
<proteinExistence type="predicted"/>